<comment type="caution">
    <text evidence="2">The sequence shown here is derived from an EMBL/GenBank/DDBJ whole genome shotgun (WGS) entry which is preliminary data.</text>
</comment>
<dbReference type="EMBL" id="QXFZ01001745">
    <property type="protein sequence ID" value="KAE9085626.1"/>
    <property type="molecule type" value="Genomic_DNA"/>
</dbReference>
<dbReference type="AlphaFoldDB" id="A0A6A3E981"/>
<dbReference type="Proteomes" id="UP000429523">
    <property type="component" value="Unassembled WGS sequence"/>
</dbReference>
<feature type="compositionally biased region" description="Basic and acidic residues" evidence="1">
    <location>
        <begin position="98"/>
        <end position="108"/>
    </location>
</feature>
<feature type="region of interest" description="Disordered" evidence="1">
    <location>
        <begin position="23"/>
        <end position="164"/>
    </location>
</feature>
<organism evidence="2 5">
    <name type="scientific">Phytophthora fragariae</name>
    <dbReference type="NCBI Taxonomy" id="53985"/>
    <lineage>
        <taxon>Eukaryota</taxon>
        <taxon>Sar</taxon>
        <taxon>Stramenopiles</taxon>
        <taxon>Oomycota</taxon>
        <taxon>Peronosporomycetes</taxon>
        <taxon>Peronosporales</taxon>
        <taxon>Peronosporaceae</taxon>
        <taxon>Phytophthora</taxon>
    </lineage>
</organism>
<evidence type="ECO:0000256" key="1">
    <source>
        <dbReference type="SAM" id="MobiDB-lite"/>
    </source>
</evidence>
<feature type="compositionally biased region" description="Low complexity" evidence="1">
    <location>
        <begin position="71"/>
        <end position="81"/>
    </location>
</feature>
<dbReference type="Proteomes" id="UP000433483">
    <property type="component" value="Unassembled WGS sequence"/>
</dbReference>
<sequence length="164" mass="18903">MTVLPSIYSNTTETALMAELQKLKSKAQTSERRRQIRREHREASKMQETKKPDPEPHQTEKSKPKCMKQEVQAAQLLQVAVRDCSDHEAPPPAASPRQDPHRIHERQAQRRHRGRPACAILSLHAGQPPNSDIVRRQPYEAEQKQKEEEKKTLKEVKLARELAN</sequence>
<feature type="compositionally biased region" description="Basic and acidic residues" evidence="1">
    <location>
        <begin position="29"/>
        <end position="63"/>
    </location>
</feature>
<evidence type="ECO:0000313" key="7">
    <source>
        <dbReference type="Proteomes" id="UP000441208"/>
    </source>
</evidence>
<reference evidence="5 6" key="1">
    <citation type="submission" date="2018-08" db="EMBL/GenBank/DDBJ databases">
        <title>Genomic investigation of the strawberry pathogen Phytophthora fragariae indicates pathogenicity is determined by transcriptional variation in three key races.</title>
        <authorList>
            <person name="Adams T.M."/>
            <person name="Armitage A.D."/>
            <person name="Sobczyk M.K."/>
            <person name="Bates H.J."/>
            <person name="Dunwell J.M."/>
            <person name="Nellist C.F."/>
            <person name="Harrison R.J."/>
        </authorList>
    </citation>
    <scope>NUCLEOTIDE SEQUENCE [LARGE SCALE GENOMIC DNA]</scope>
    <source>
        <strain evidence="4 6">NOV-27</strain>
        <strain evidence="3 7">NOV-71</strain>
        <strain evidence="2 5">NOV-9</strain>
    </source>
</reference>
<feature type="compositionally biased region" description="Basic and acidic residues" evidence="1">
    <location>
        <begin position="133"/>
        <end position="164"/>
    </location>
</feature>
<dbReference type="EMBL" id="QXGF01001819">
    <property type="protein sequence ID" value="KAE8927610.1"/>
    <property type="molecule type" value="Genomic_DNA"/>
</dbReference>
<evidence type="ECO:0000313" key="2">
    <source>
        <dbReference type="EMBL" id="KAE8927610.1"/>
    </source>
</evidence>
<name>A0A6A3E981_9STRA</name>
<keyword evidence="6" id="KW-1185">Reference proteome</keyword>
<gene>
    <name evidence="4" type="ORF">PF005_g21218</name>
    <name evidence="3" type="ORF">PF007_g21072</name>
    <name evidence="2" type="ORF">PF009_g22221</name>
</gene>
<protein>
    <submittedName>
        <fullName evidence="2">Uncharacterized protein</fullName>
    </submittedName>
</protein>
<evidence type="ECO:0000313" key="5">
    <source>
        <dbReference type="Proteomes" id="UP000429523"/>
    </source>
</evidence>
<dbReference type="Proteomes" id="UP000441208">
    <property type="component" value="Unassembled WGS sequence"/>
</dbReference>
<proteinExistence type="predicted"/>
<evidence type="ECO:0000313" key="3">
    <source>
        <dbReference type="EMBL" id="KAE9085626.1"/>
    </source>
</evidence>
<accession>A0A6A3E981</accession>
<dbReference type="OrthoDB" id="10440738at2759"/>
<evidence type="ECO:0000313" key="6">
    <source>
        <dbReference type="Proteomes" id="UP000433483"/>
    </source>
</evidence>
<dbReference type="EMBL" id="QXGB01001789">
    <property type="protein sequence ID" value="KAE9185520.1"/>
    <property type="molecule type" value="Genomic_DNA"/>
</dbReference>
<evidence type="ECO:0000313" key="4">
    <source>
        <dbReference type="EMBL" id="KAE9185520.1"/>
    </source>
</evidence>